<dbReference type="Gene3D" id="3.90.550.10">
    <property type="entry name" value="Spore Coat Polysaccharide Biosynthesis Protein SpsA, Chain A"/>
    <property type="match status" value="1"/>
</dbReference>
<dbReference type="Pfam" id="PF00535">
    <property type="entry name" value="Glycos_transf_2"/>
    <property type="match status" value="1"/>
</dbReference>
<dbReference type="InterPro" id="IPR050256">
    <property type="entry name" value="Glycosyltransferase_2"/>
</dbReference>
<dbReference type="PANTHER" id="PTHR48090">
    <property type="entry name" value="UNDECAPRENYL-PHOSPHATE 4-DEOXY-4-FORMAMIDO-L-ARABINOSE TRANSFERASE-RELATED"/>
    <property type="match status" value="1"/>
</dbReference>
<name>A0A839UUP5_9GAMM</name>
<dbReference type="AlphaFoldDB" id="A0A839UUP5"/>
<evidence type="ECO:0000313" key="3">
    <source>
        <dbReference type="EMBL" id="MBB3169085.1"/>
    </source>
</evidence>
<dbReference type="InterPro" id="IPR001173">
    <property type="entry name" value="Glyco_trans_2-like"/>
</dbReference>
<evidence type="ECO:0000313" key="4">
    <source>
        <dbReference type="Proteomes" id="UP000559987"/>
    </source>
</evidence>
<keyword evidence="4" id="KW-1185">Reference proteome</keyword>
<dbReference type="RefSeq" id="WP_183910576.1">
    <property type="nucleotide sequence ID" value="NZ_JACHXZ010000003.1"/>
</dbReference>
<comment type="caution">
    <text evidence="3">The sequence shown here is derived from an EMBL/GenBank/DDBJ whole genome shotgun (WGS) entry which is preliminary data.</text>
</comment>
<evidence type="ECO:0000259" key="2">
    <source>
        <dbReference type="Pfam" id="PF00535"/>
    </source>
</evidence>
<keyword evidence="1" id="KW-1133">Transmembrane helix</keyword>
<gene>
    <name evidence="3" type="ORF">FHS30_002293</name>
</gene>
<protein>
    <submittedName>
        <fullName evidence="3">Glycosyltransferase involved in cell wall biosynthesis</fullName>
    </submittedName>
</protein>
<dbReference type="GO" id="GO:0016740">
    <property type="term" value="F:transferase activity"/>
    <property type="evidence" value="ECO:0007669"/>
    <property type="project" value="UniProtKB-KW"/>
</dbReference>
<keyword evidence="1" id="KW-0472">Membrane</keyword>
<dbReference type="CDD" id="cd04179">
    <property type="entry name" value="DPM_DPG-synthase_like"/>
    <property type="match status" value="1"/>
</dbReference>
<organism evidence="3 4">
    <name type="scientific">Simiduia aestuariiviva</name>
    <dbReference type="NCBI Taxonomy" id="1510459"/>
    <lineage>
        <taxon>Bacteria</taxon>
        <taxon>Pseudomonadati</taxon>
        <taxon>Pseudomonadota</taxon>
        <taxon>Gammaproteobacteria</taxon>
        <taxon>Cellvibrionales</taxon>
        <taxon>Cellvibrionaceae</taxon>
        <taxon>Simiduia</taxon>
    </lineage>
</organism>
<proteinExistence type="predicted"/>
<dbReference type="SUPFAM" id="SSF53448">
    <property type="entry name" value="Nucleotide-diphospho-sugar transferases"/>
    <property type="match status" value="1"/>
</dbReference>
<reference evidence="3 4" key="1">
    <citation type="submission" date="2020-08" db="EMBL/GenBank/DDBJ databases">
        <title>Genomic Encyclopedia of Type Strains, Phase III (KMG-III): the genomes of soil and plant-associated and newly described type strains.</title>
        <authorList>
            <person name="Whitman W."/>
        </authorList>
    </citation>
    <scope>NUCLEOTIDE SEQUENCE [LARGE SCALE GENOMIC DNA]</scope>
    <source>
        <strain evidence="3 4">CECT 8571</strain>
    </source>
</reference>
<evidence type="ECO:0000256" key="1">
    <source>
        <dbReference type="SAM" id="Phobius"/>
    </source>
</evidence>
<feature type="domain" description="Glycosyltransferase 2-like" evidence="2">
    <location>
        <begin position="4"/>
        <end position="122"/>
    </location>
</feature>
<feature type="transmembrane region" description="Helical" evidence="1">
    <location>
        <begin position="223"/>
        <end position="241"/>
    </location>
</feature>
<dbReference type="PANTHER" id="PTHR48090:SF6">
    <property type="entry name" value="SLR5056 PROTEIN"/>
    <property type="match status" value="1"/>
</dbReference>
<keyword evidence="3" id="KW-0808">Transferase</keyword>
<feature type="transmembrane region" description="Helical" evidence="1">
    <location>
        <begin position="253"/>
        <end position="276"/>
    </location>
</feature>
<dbReference type="EMBL" id="JACHXZ010000003">
    <property type="protein sequence ID" value="MBB3169085.1"/>
    <property type="molecule type" value="Genomic_DNA"/>
</dbReference>
<accession>A0A839UUP5</accession>
<dbReference type="Proteomes" id="UP000559987">
    <property type="component" value="Unassembled WGS sequence"/>
</dbReference>
<keyword evidence="1" id="KW-0812">Transmembrane</keyword>
<sequence length="282" mass="31384">MIFSIVIPAKNEEAGLAIVLPKLKSLAPLEIIVVNDGSTDNTSKICKENGVIELKHPYSKGNGAAIKSGLRAASADYVLFMDADAQHDVSNVTRVLDAYRSGDDMVVGARSFKHQASVGRGVANGFYNWFASTIVGHKVQDLTSGLRLVDRKKMLEFIHLLPNGFSYPTTITMAFFRAGYSVKYVPVEVFERKGKSHLRPFSDGVRFLLIIFKVASLYSPLKIYFPASLLMFLMGAGYYLYTYLLEQRFTNMGMLLFSTSIIVFFIGLVSEQITALNYQRRG</sequence>
<dbReference type="InterPro" id="IPR029044">
    <property type="entry name" value="Nucleotide-diphossugar_trans"/>
</dbReference>